<feature type="compositionally biased region" description="Basic and acidic residues" evidence="1">
    <location>
        <begin position="102"/>
        <end position="116"/>
    </location>
</feature>
<accession>A0A511J434</accession>
<evidence type="ECO:0000313" key="3">
    <source>
        <dbReference type="Proteomes" id="UP000321830"/>
    </source>
</evidence>
<feature type="region of interest" description="Disordered" evidence="1">
    <location>
        <begin position="46"/>
        <end position="83"/>
    </location>
</feature>
<proteinExistence type="predicted"/>
<evidence type="ECO:0000256" key="1">
    <source>
        <dbReference type="SAM" id="MobiDB-lite"/>
    </source>
</evidence>
<evidence type="ECO:0000313" key="2">
    <source>
        <dbReference type="EMBL" id="GEL92734.1"/>
    </source>
</evidence>
<reference evidence="2 3" key="1">
    <citation type="submission" date="2019-07" db="EMBL/GenBank/DDBJ databases">
        <title>Whole genome shotgun sequence of Enterococcus villorum NBRC 100699.</title>
        <authorList>
            <person name="Hosoyama A."/>
            <person name="Uohara A."/>
            <person name="Ohji S."/>
            <person name="Ichikawa N."/>
        </authorList>
    </citation>
    <scope>NUCLEOTIDE SEQUENCE [LARGE SCALE GENOMIC DNA]</scope>
    <source>
        <strain evidence="2 3">NBRC 100699</strain>
    </source>
</reference>
<dbReference type="RefSeq" id="WP_010751164.1">
    <property type="nucleotide sequence ID" value="NZ_BJWF01000032.1"/>
</dbReference>
<gene>
    <name evidence="2" type="ORF">EVI01_20710</name>
</gene>
<dbReference type="EMBL" id="BJWF01000032">
    <property type="protein sequence ID" value="GEL92734.1"/>
    <property type="molecule type" value="Genomic_DNA"/>
</dbReference>
<protein>
    <submittedName>
        <fullName evidence="2">Uncharacterized protein</fullName>
    </submittedName>
</protein>
<sequence>MENKNEKGLDKVQYNQRVLEKAHRIIEKYPNKLVREKEIKKLSTEAYNAKQMRKLSDAEKSDKTQQKTKANIASKIKNEPQKMNQLVVKARTKQLINNFGKESSKKQEATKKMDRT</sequence>
<comment type="caution">
    <text evidence="2">The sequence shown here is derived from an EMBL/GenBank/DDBJ whole genome shotgun (WGS) entry which is preliminary data.</text>
</comment>
<name>A0A511J434_9ENTE</name>
<feature type="compositionally biased region" description="Basic and acidic residues" evidence="1">
    <location>
        <begin position="54"/>
        <end position="65"/>
    </location>
</feature>
<dbReference type="AlphaFoldDB" id="A0A511J434"/>
<organism evidence="2 3">
    <name type="scientific">Enterococcus villorum</name>
    <dbReference type="NCBI Taxonomy" id="112904"/>
    <lineage>
        <taxon>Bacteria</taxon>
        <taxon>Bacillati</taxon>
        <taxon>Bacillota</taxon>
        <taxon>Bacilli</taxon>
        <taxon>Lactobacillales</taxon>
        <taxon>Enterococcaceae</taxon>
        <taxon>Enterococcus</taxon>
    </lineage>
</organism>
<dbReference type="Proteomes" id="UP000321830">
    <property type="component" value="Unassembled WGS sequence"/>
</dbReference>
<feature type="region of interest" description="Disordered" evidence="1">
    <location>
        <begin position="96"/>
        <end position="116"/>
    </location>
</feature>